<sequence length="242" mass="26198">MIARLRAIAFDVLFYAGSVPLVLFACACGLVGGATMRRGVLLWFQYHRLVSRYVLGIETRITGAPRPEGPALYVAKHQSFYETFELTRILGAPVVVMKRELGDIPFWGWIAERYGAIMVDRDASSQALREMMRQAQAARAAGRPVLLFPEGTRIEPGQTPALKSGFAGLYRALGLPAVPIALETAKVWPRKGMKRGGVVEFRFGEALPPGMKREAIEAAAHAGINVFEAERLAGGEAVGGGG</sequence>
<dbReference type="PANTHER" id="PTHR10434">
    <property type="entry name" value="1-ACYL-SN-GLYCEROL-3-PHOSPHATE ACYLTRANSFERASE"/>
    <property type="match status" value="1"/>
</dbReference>
<dbReference type="PANTHER" id="PTHR10434:SF40">
    <property type="entry name" value="1-ACYL-SN-GLYCEROL-3-PHOSPHATE ACYLTRANSFERASE"/>
    <property type="match status" value="1"/>
</dbReference>
<gene>
    <name evidence="6" type="ORF">NMP03_13655</name>
</gene>
<evidence type="ECO:0000256" key="1">
    <source>
        <dbReference type="ARBA" id="ARBA00005189"/>
    </source>
</evidence>
<evidence type="ECO:0000313" key="6">
    <source>
        <dbReference type="EMBL" id="UUL82216.1"/>
    </source>
</evidence>
<keyword evidence="7" id="KW-1185">Reference proteome</keyword>
<keyword evidence="4" id="KW-1133">Transmembrane helix</keyword>
<dbReference type="SMART" id="SM00563">
    <property type="entry name" value="PlsC"/>
    <property type="match status" value="1"/>
</dbReference>
<dbReference type="RefSeq" id="WP_256506010.1">
    <property type="nucleotide sequence ID" value="NZ_CP101740.1"/>
</dbReference>
<dbReference type="InterPro" id="IPR002123">
    <property type="entry name" value="Plipid/glycerol_acylTrfase"/>
</dbReference>
<name>A0ABY5LC09_9SPHN</name>
<keyword evidence="4" id="KW-0472">Membrane</keyword>
<keyword evidence="4" id="KW-0812">Transmembrane</keyword>
<accession>A0ABY5LC09</accession>
<dbReference type="SUPFAM" id="SSF69593">
    <property type="entry name" value="Glycerol-3-phosphate (1)-acyltransferase"/>
    <property type="match status" value="1"/>
</dbReference>
<reference evidence="6" key="1">
    <citation type="submission" date="2022-07" db="EMBL/GenBank/DDBJ databases">
        <title>Sphingomonas sp. nov., a novel bacterium isolated from the north slope of the Mount Everest.</title>
        <authorList>
            <person name="Cui X."/>
            <person name="Liu Y."/>
        </authorList>
    </citation>
    <scope>NUCLEOTIDE SEQUENCE</scope>
    <source>
        <strain evidence="6">S5-59</strain>
    </source>
</reference>
<dbReference type="EMBL" id="CP101740">
    <property type="protein sequence ID" value="UUL82216.1"/>
    <property type="molecule type" value="Genomic_DNA"/>
</dbReference>
<evidence type="ECO:0000259" key="5">
    <source>
        <dbReference type="SMART" id="SM00563"/>
    </source>
</evidence>
<evidence type="ECO:0000256" key="2">
    <source>
        <dbReference type="ARBA" id="ARBA00022679"/>
    </source>
</evidence>
<proteinExistence type="predicted"/>
<keyword evidence="3 6" id="KW-0012">Acyltransferase</keyword>
<evidence type="ECO:0000313" key="7">
    <source>
        <dbReference type="Proteomes" id="UP001058533"/>
    </source>
</evidence>
<dbReference type="PROSITE" id="PS51257">
    <property type="entry name" value="PROKAR_LIPOPROTEIN"/>
    <property type="match status" value="1"/>
</dbReference>
<dbReference type="Pfam" id="PF01553">
    <property type="entry name" value="Acyltransferase"/>
    <property type="match status" value="1"/>
</dbReference>
<feature type="transmembrane region" description="Helical" evidence="4">
    <location>
        <begin position="12"/>
        <end position="32"/>
    </location>
</feature>
<dbReference type="Proteomes" id="UP001058533">
    <property type="component" value="Chromosome"/>
</dbReference>
<evidence type="ECO:0000256" key="3">
    <source>
        <dbReference type="ARBA" id="ARBA00023315"/>
    </source>
</evidence>
<protein>
    <submittedName>
        <fullName evidence="6">1-acyl-sn-glycerol-3-phosphate acyltransferase</fullName>
    </submittedName>
</protein>
<dbReference type="CDD" id="cd07989">
    <property type="entry name" value="LPLAT_AGPAT-like"/>
    <property type="match status" value="1"/>
</dbReference>
<keyword evidence="2" id="KW-0808">Transferase</keyword>
<dbReference type="GO" id="GO:0016746">
    <property type="term" value="F:acyltransferase activity"/>
    <property type="evidence" value="ECO:0007669"/>
    <property type="project" value="UniProtKB-KW"/>
</dbReference>
<feature type="domain" description="Phospholipid/glycerol acyltransferase" evidence="5">
    <location>
        <begin position="71"/>
        <end position="185"/>
    </location>
</feature>
<comment type="pathway">
    <text evidence="1">Lipid metabolism.</text>
</comment>
<organism evidence="6 7">
    <name type="scientific">Sphingomonas qomolangmaensis</name>
    <dbReference type="NCBI Taxonomy" id="2918765"/>
    <lineage>
        <taxon>Bacteria</taxon>
        <taxon>Pseudomonadati</taxon>
        <taxon>Pseudomonadota</taxon>
        <taxon>Alphaproteobacteria</taxon>
        <taxon>Sphingomonadales</taxon>
        <taxon>Sphingomonadaceae</taxon>
        <taxon>Sphingomonas</taxon>
    </lineage>
</organism>
<evidence type="ECO:0000256" key="4">
    <source>
        <dbReference type="SAM" id="Phobius"/>
    </source>
</evidence>